<feature type="region of interest" description="Disordered" evidence="1">
    <location>
        <begin position="10"/>
        <end position="84"/>
    </location>
</feature>
<dbReference type="AlphaFoldDB" id="A0A0E0Q0G9"/>
<accession>A0A0E0Q0G9</accession>
<protein>
    <submittedName>
        <fullName evidence="2">Uncharacterized protein</fullName>
    </submittedName>
</protein>
<organism evidence="2 3">
    <name type="scientific">Oryza rufipogon</name>
    <name type="common">Brownbeard rice</name>
    <name type="synonym">Asian wild rice</name>
    <dbReference type="NCBI Taxonomy" id="4529"/>
    <lineage>
        <taxon>Eukaryota</taxon>
        <taxon>Viridiplantae</taxon>
        <taxon>Streptophyta</taxon>
        <taxon>Embryophyta</taxon>
        <taxon>Tracheophyta</taxon>
        <taxon>Spermatophyta</taxon>
        <taxon>Magnoliopsida</taxon>
        <taxon>Liliopsida</taxon>
        <taxon>Poales</taxon>
        <taxon>Poaceae</taxon>
        <taxon>BOP clade</taxon>
        <taxon>Oryzoideae</taxon>
        <taxon>Oryzeae</taxon>
        <taxon>Oryzinae</taxon>
        <taxon>Oryza</taxon>
    </lineage>
</organism>
<dbReference type="Gramene" id="ORUFI06G23430.1">
    <property type="protein sequence ID" value="ORUFI06G23430.1"/>
    <property type="gene ID" value="ORUFI06G23430"/>
</dbReference>
<dbReference type="EnsemblPlants" id="ORUFI06G23430.1">
    <property type="protein sequence ID" value="ORUFI06G23430.1"/>
    <property type="gene ID" value="ORUFI06G23430"/>
</dbReference>
<reference evidence="2" key="2">
    <citation type="submission" date="2015-06" db="UniProtKB">
        <authorList>
            <consortium name="EnsemblPlants"/>
        </authorList>
    </citation>
    <scope>IDENTIFICATION</scope>
</reference>
<dbReference type="HOGENOM" id="CLU_2531446_0_0_1"/>
<name>A0A0E0Q0G9_ORYRU</name>
<feature type="compositionally biased region" description="Low complexity" evidence="1">
    <location>
        <begin position="43"/>
        <end position="69"/>
    </location>
</feature>
<keyword evidence="3" id="KW-1185">Reference proteome</keyword>
<reference evidence="3" key="1">
    <citation type="submission" date="2013-06" db="EMBL/GenBank/DDBJ databases">
        <authorList>
            <person name="Zhao Q."/>
        </authorList>
    </citation>
    <scope>NUCLEOTIDE SEQUENCE</scope>
    <source>
        <strain evidence="3">cv. W1943</strain>
    </source>
</reference>
<evidence type="ECO:0000256" key="1">
    <source>
        <dbReference type="SAM" id="MobiDB-lite"/>
    </source>
</evidence>
<evidence type="ECO:0000313" key="2">
    <source>
        <dbReference type="EnsemblPlants" id="ORUFI06G23430.1"/>
    </source>
</evidence>
<proteinExistence type="predicted"/>
<sequence>MGGNLSCFGSAAAGSGYGDIAAPPPSRRRRRRTSCDGRRGRCGRATRTGCGTSASGTSTGRRRSSSPSSMPRLVNSTKMLWLVR</sequence>
<evidence type="ECO:0000313" key="3">
    <source>
        <dbReference type="Proteomes" id="UP000008022"/>
    </source>
</evidence>
<dbReference type="Proteomes" id="UP000008022">
    <property type="component" value="Unassembled WGS sequence"/>
</dbReference>